<dbReference type="EMBL" id="JAAIKB010000032">
    <property type="protein sequence ID" value="NGM24333.1"/>
    <property type="molecule type" value="Genomic_DNA"/>
</dbReference>
<dbReference type="AlphaFoldDB" id="A0A6M1LWQ3"/>
<comment type="caution">
    <text evidence="2">The sequence shown here is derived from an EMBL/GenBank/DDBJ whole genome shotgun (WGS) entry which is preliminary data.</text>
</comment>
<evidence type="ECO:0000256" key="1">
    <source>
        <dbReference type="SAM" id="MobiDB-lite"/>
    </source>
</evidence>
<dbReference type="InterPro" id="IPR027417">
    <property type="entry name" value="P-loop_NTPase"/>
</dbReference>
<organism evidence="2 3">
    <name type="scientific">Falsiroseomonas algicola</name>
    <dbReference type="NCBI Taxonomy" id="2716930"/>
    <lineage>
        <taxon>Bacteria</taxon>
        <taxon>Pseudomonadati</taxon>
        <taxon>Pseudomonadota</taxon>
        <taxon>Alphaproteobacteria</taxon>
        <taxon>Acetobacterales</taxon>
        <taxon>Roseomonadaceae</taxon>
        <taxon>Falsiroseomonas</taxon>
    </lineage>
</organism>
<evidence type="ECO:0000313" key="2">
    <source>
        <dbReference type="EMBL" id="NGM24333.1"/>
    </source>
</evidence>
<feature type="compositionally biased region" description="Basic and acidic residues" evidence="1">
    <location>
        <begin position="681"/>
        <end position="694"/>
    </location>
</feature>
<proteinExistence type="predicted"/>
<evidence type="ECO:0000313" key="3">
    <source>
        <dbReference type="Proteomes" id="UP000475385"/>
    </source>
</evidence>
<reference evidence="2 3" key="1">
    <citation type="submission" date="2020-02" db="EMBL/GenBank/DDBJ databases">
        <authorList>
            <person name="Kim H.M."/>
            <person name="Jeon C.O."/>
        </authorList>
    </citation>
    <scope>NUCLEOTIDE SEQUENCE [LARGE SCALE GENOMIC DNA]</scope>
    <source>
        <strain evidence="2 3">PeD5</strain>
    </source>
</reference>
<dbReference type="InterPro" id="IPR047679">
    <property type="entry name" value="BREX_BrxC"/>
</dbReference>
<feature type="region of interest" description="Disordered" evidence="1">
    <location>
        <begin position="673"/>
        <end position="694"/>
    </location>
</feature>
<reference evidence="2 3" key="2">
    <citation type="submission" date="2020-03" db="EMBL/GenBank/DDBJ databases">
        <title>Roseomonas stagni sp. nov., isolated from pond water in Japan.</title>
        <authorList>
            <person name="Furuhata K."/>
            <person name="Miyamoto H."/>
            <person name="Goto K."/>
        </authorList>
    </citation>
    <scope>NUCLEOTIDE SEQUENCE [LARGE SCALE GENOMIC DNA]</scope>
    <source>
        <strain evidence="2 3">PeD5</strain>
    </source>
</reference>
<dbReference type="SUPFAM" id="SSF52540">
    <property type="entry name" value="P-loop containing nucleoside triphosphate hydrolases"/>
    <property type="match status" value="1"/>
</dbReference>
<dbReference type="NCBIfam" id="NF033441">
    <property type="entry name" value="BREX_BrxC"/>
    <property type="match status" value="1"/>
</dbReference>
<gene>
    <name evidence="2" type="primary">brxC</name>
    <name evidence="2" type="ORF">G3576_30375</name>
</gene>
<accession>A0A6M1LWQ3</accession>
<sequence length="1143" mass="122396">MLNRETLVRDPSSYRLADGGVAKVFFPPDAEQRAILREQLQTFVCKGAYADGLRRILEAFNGAAGKKVDTPAAWVSGFYGSGKSLLAAMLGALWADLKFEDGATAEGLVHDMPGELRAALRELRTKAKQYGGLIVGGSTLGLGSQHPVKAVLEVIFRAAGLPTGTDLRPSLVALWLAEQGILDQVRRDLGSEFEDALGEFLLDDRLAVAALKAKPGLAPDADTLMDRLGKQFEREPEPTVELMTEKARQALTLGRSDIPLTLIILDEVQQFIREDEDISLIIQTIAEQLASKFKGRVLLVCTGQSALGDMRYLARLLGRFPVPVALGSADIDSVIRETILLKQDAAKQGVAKMLEARSGEIDKHLASSTLKRTEADRAHAVADWPMLSTRRRLWERVLAELDKSGLGATLRGQLRLTLDAVRAYGERPLGVAVPADFLFDTFAAEALSRQLISRDIYDRIAALRAQAGDGPMKARILIVVYLLARISGDAHIHGVHATPEVIADLLVEDLGDAAPVRAKVPELLKSLFADGAVNEVGGEWRPQTKEGADWQQAYDRAYAREVADPNGAARQRTSLLEQAVDDALAGAGRVTQGASKHGRTIERVVGDAKPSGDGLTLRIWNGWDHALSGTLTEIRGADVQKDATLHLVVPDHRKDDLREALVAFRVATDVIQTQGPPATEGGKEAKKGMESRLERAEQTAKAILREAVANAHVLVAGGTEVGAGLSRADAVKEAAQRGLDRLYSEFVQADHVGWGRALDKARKKVPDALKEVGHAGEPQDHPVAKAILRHLGGGKKGSEIRAHFGGVPYGWPRDAVDATLVALANAGQIKVTGPDGKPVVLAEQNASTYGTCSFAAETRVVSAKEKIAVRALGGLVGLKIASGEEGNYLLSIVDRLAALAEEAGGPAPAPAAPDVPGMAEFRATTGNDLLAALAGQHDTLKPLISQWQAAKVEIVRRQRDWALAQRLVAVGATGQQAALDAILTGRTLLHEPNPLPPVITAATDDLRARAQAAYAAWKAAWDAGEARLAADEAWGKLSPEKRHNLRAQHALLLQPPPDLADPHRVADSLGARGLSEWQSMTLALPARVEAVLRDAAAEVEPKTQSVSLPRRTLRSPGDLDAWLAEVRGQIEPLLSAGPVRPVA</sequence>
<keyword evidence="3" id="KW-1185">Reference proteome</keyword>
<name>A0A6M1LWQ3_9PROT</name>
<dbReference type="Proteomes" id="UP000475385">
    <property type="component" value="Unassembled WGS sequence"/>
</dbReference>
<protein>
    <submittedName>
        <fullName evidence="2">BREX system P-loop protein BrxC</fullName>
    </submittedName>
</protein>
<dbReference type="RefSeq" id="WP_164698243.1">
    <property type="nucleotide sequence ID" value="NZ_JAAIKB010000032.1"/>
</dbReference>